<dbReference type="EMBL" id="JAAAUY010000128">
    <property type="protein sequence ID" value="KAF9334823.1"/>
    <property type="molecule type" value="Genomic_DNA"/>
</dbReference>
<organism evidence="2 3">
    <name type="scientific">Podila minutissima</name>
    <dbReference type="NCBI Taxonomy" id="64525"/>
    <lineage>
        <taxon>Eukaryota</taxon>
        <taxon>Fungi</taxon>
        <taxon>Fungi incertae sedis</taxon>
        <taxon>Mucoromycota</taxon>
        <taxon>Mortierellomycotina</taxon>
        <taxon>Mortierellomycetes</taxon>
        <taxon>Mortierellales</taxon>
        <taxon>Mortierellaceae</taxon>
        <taxon>Podila</taxon>
    </lineage>
</organism>
<name>A0A9P5STI7_9FUNG</name>
<sequence>MCATMTLITPPTESISQLIYTPAHSSPEDTHYYAPVPEALSWLLPATLPSASSPAHSKYRTLASIQAQAQLLHYSQQQNLRPLGTHAITAPIATTTSTKPTPADIQDHQRAPSSITSAIQEMDGSHGTCFLTWIHNPANLDYISLRLRPLCLEYPLVEVANVLRWIGADWSSSDCKALFRAVTQSWDGGKRRMLAFLLIRDEEMRQKAKSKLVEFAQKSKAKLRRPSQYLYQHQQHVPQGAAGPQQEQEQLKSSLFSASADSNSIASNNNNDLSVLSTTPEKTIAPTASTTTTTSAALDLAAIQEMVATSLITGEEVVAPVAVAQSSVWQAQSPKEHNYSIRYTPYSSTIRARGAARF</sequence>
<evidence type="ECO:0000313" key="3">
    <source>
        <dbReference type="Proteomes" id="UP000696485"/>
    </source>
</evidence>
<proteinExistence type="predicted"/>
<accession>A0A9P5STI7</accession>
<dbReference type="Proteomes" id="UP000696485">
    <property type="component" value="Unassembled WGS sequence"/>
</dbReference>
<protein>
    <submittedName>
        <fullName evidence="2">Uncharacterized protein</fullName>
    </submittedName>
</protein>
<reference evidence="2" key="1">
    <citation type="journal article" date="2020" name="Fungal Divers.">
        <title>Resolving the Mortierellaceae phylogeny through synthesis of multi-gene phylogenetics and phylogenomics.</title>
        <authorList>
            <person name="Vandepol N."/>
            <person name="Liber J."/>
            <person name="Desiro A."/>
            <person name="Na H."/>
            <person name="Kennedy M."/>
            <person name="Barry K."/>
            <person name="Grigoriev I.V."/>
            <person name="Miller A.N."/>
            <person name="O'Donnell K."/>
            <person name="Stajich J.E."/>
            <person name="Bonito G."/>
        </authorList>
    </citation>
    <scope>NUCLEOTIDE SEQUENCE</scope>
    <source>
        <strain evidence="2">NVP1</strain>
    </source>
</reference>
<comment type="caution">
    <text evidence="2">The sequence shown here is derived from an EMBL/GenBank/DDBJ whole genome shotgun (WGS) entry which is preliminary data.</text>
</comment>
<dbReference type="AlphaFoldDB" id="A0A9P5STI7"/>
<evidence type="ECO:0000313" key="2">
    <source>
        <dbReference type="EMBL" id="KAF9334823.1"/>
    </source>
</evidence>
<keyword evidence="3" id="KW-1185">Reference proteome</keyword>
<feature type="region of interest" description="Disordered" evidence="1">
    <location>
        <begin position="235"/>
        <end position="254"/>
    </location>
</feature>
<gene>
    <name evidence="2" type="ORF">BG006_001414</name>
</gene>
<evidence type="ECO:0000256" key="1">
    <source>
        <dbReference type="SAM" id="MobiDB-lite"/>
    </source>
</evidence>
<feature type="compositionally biased region" description="Low complexity" evidence="1">
    <location>
        <begin position="238"/>
        <end position="254"/>
    </location>
</feature>